<dbReference type="EMBL" id="JACNMF010000006">
    <property type="protein sequence ID" value="MBC3759852.1"/>
    <property type="molecule type" value="Genomic_DNA"/>
</dbReference>
<dbReference type="AlphaFoldDB" id="A0A923HDC2"/>
<sequence length="861" mass="101621">MEQGIFEKIFKEHIKIETSQKSIDGLFTPRMKNKTDYSPYYQRNYVWDESKATHFIESIFLGTELPPLIFFENEDGIEIIDGRQRYETIFRFMENEFSLKLNGLTVLTQLKNLKYNSLGKKSNDLLERFLECKIRIINFQIVNHPPLKIDLQDRIKKEIFLRYNSGITPLKREEVDDARYDKDELTNFFKKKLNNQNTHQLFQSTLFTGSDVIYKKHTVAKIMNQVRVELVLPKYPIEQFSKGGVSKIVEKLYEFYITNKDKSDEKVFIGFRDKLEFLSKVIKKSKKNERKVNHLGLRTLLWGIGILEIEGVNVKFKNDLIEKSSLFIDENINYFSTEYSTRRENIFNRYLIVQTFLENIFDVDLSSYISTNSKFDKVKKGLSHRTPKTKLEELNNLGLSKPEPSNMSIEDVVRKMNRRKFLVRPSYQRIEVINQQKKSSIIESILLNIKLPPIFIFKRLDDVYEVVDGQQRLLTLLSFIGESYTDQNDKKIYSKDNKFKLKDLRILSELNGLSFENLTDKMQDKLYDFQLYIVEIDSYKNPSFDPIDLFIRLNDKPYPIKQNSFEMWNSWVDKEIISNIKTLKNELYPWFHIKTITKKSDRDRMENEELITSFCYVEMAKGNLGDVIDVYQRDNIDLEKTITSKINARIKTKSRINKLLLETSKDEKVKKEFLGSIKNVKSKIKNLKTILIDRNPQENESLADFLKTELDKIVVDGNSRKLKNFYLIWILISKSNFQLVKFKRNDMKKDLVKMIKFYNKSHLNFSKDLDYNLVDKFAEDSKFFIKNYSPISTRKRKLTMDEKKSLLDEQGGKSSISGATMYIWDEIEVDHKVPISLQGKDEIENLGIAHKIENREKGSKL</sequence>
<dbReference type="InterPro" id="IPR003615">
    <property type="entry name" value="HNH_nuc"/>
</dbReference>
<name>A0A923HDC2_9FLAO</name>
<reference evidence="2" key="1">
    <citation type="submission" date="2020-08" db="EMBL/GenBank/DDBJ databases">
        <title>Hyunsoonleella sp. strain SJ7 genome sequencing and assembly.</title>
        <authorList>
            <person name="Kim I."/>
        </authorList>
    </citation>
    <scope>NUCLEOTIDE SEQUENCE</scope>
    <source>
        <strain evidence="2">SJ7</strain>
    </source>
</reference>
<organism evidence="2 3">
    <name type="scientific">Hyunsoonleella aquatilis</name>
    <dbReference type="NCBI Taxonomy" id="2762758"/>
    <lineage>
        <taxon>Bacteria</taxon>
        <taxon>Pseudomonadati</taxon>
        <taxon>Bacteroidota</taxon>
        <taxon>Flavobacteriia</taxon>
        <taxon>Flavobacteriales</taxon>
        <taxon>Flavobacteriaceae</taxon>
    </lineage>
</organism>
<dbReference type="CDD" id="cd00085">
    <property type="entry name" value="HNHc"/>
    <property type="match status" value="1"/>
</dbReference>
<dbReference type="InterPro" id="IPR004919">
    <property type="entry name" value="GmrSD_N"/>
</dbReference>
<gene>
    <name evidence="2" type="ORF">H7U19_15670</name>
</gene>
<feature type="domain" description="GmrSD restriction endonucleases N-terminal" evidence="1">
    <location>
        <begin position="36"/>
        <end position="174"/>
    </location>
</feature>
<accession>A0A923HDC2</accession>
<evidence type="ECO:0000313" key="3">
    <source>
        <dbReference type="Proteomes" id="UP000656244"/>
    </source>
</evidence>
<dbReference type="RefSeq" id="WP_186563898.1">
    <property type="nucleotide sequence ID" value="NZ_JACNMF010000006.1"/>
</dbReference>
<feature type="domain" description="GmrSD restriction endonucleases N-terminal" evidence="1">
    <location>
        <begin position="410"/>
        <end position="559"/>
    </location>
</feature>
<dbReference type="CDD" id="cd16387">
    <property type="entry name" value="ParB_N_Srx"/>
    <property type="match status" value="1"/>
</dbReference>
<dbReference type="Proteomes" id="UP000656244">
    <property type="component" value="Unassembled WGS sequence"/>
</dbReference>
<proteinExistence type="predicted"/>
<dbReference type="PANTHER" id="PTHR39639">
    <property type="entry name" value="CHROMOSOME 16, WHOLE GENOME SHOTGUN SEQUENCE"/>
    <property type="match status" value="1"/>
</dbReference>
<dbReference type="Gene3D" id="1.10.30.50">
    <property type="match status" value="1"/>
</dbReference>
<comment type="caution">
    <text evidence="2">The sequence shown here is derived from an EMBL/GenBank/DDBJ whole genome shotgun (WGS) entry which is preliminary data.</text>
</comment>
<keyword evidence="3" id="KW-1185">Reference proteome</keyword>
<dbReference type="Pfam" id="PF03235">
    <property type="entry name" value="GmrSD_N"/>
    <property type="match status" value="2"/>
</dbReference>
<evidence type="ECO:0000313" key="2">
    <source>
        <dbReference type="EMBL" id="MBC3759852.1"/>
    </source>
</evidence>
<evidence type="ECO:0000259" key="1">
    <source>
        <dbReference type="Pfam" id="PF03235"/>
    </source>
</evidence>
<dbReference type="PANTHER" id="PTHR39639:SF1">
    <property type="entry name" value="DUF262 DOMAIN-CONTAINING PROTEIN"/>
    <property type="match status" value="1"/>
</dbReference>
<protein>
    <submittedName>
        <fullName evidence="2">DUF262 domain-containing protein</fullName>
    </submittedName>
</protein>